<dbReference type="EMBL" id="CAJNBK010000006">
    <property type="protein sequence ID" value="CAE6748721.1"/>
    <property type="molecule type" value="Genomic_DNA"/>
</dbReference>
<reference evidence="1 2" key="1">
    <citation type="submission" date="2021-02" db="EMBL/GenBank/DDBJ databases">
        <authorList>
            <person name="Vanwijnsberghe S."/>
        </authorList>
    </citation>
    <scope>NUCLEOTIDE SEQUENCE [LARGE SCALE GENOMIC DNA]</scope>
    <source>
        <strain evidence="1 2">LMG 31837</strain>
    </source>
</reference>
<sequence>MQTKVRTIADLKYGRREYSRVFVAEVVFRSATVSCKLPQWPDEGVRVSFATCSANFPLSVGNKGGCGMDVSSDVLLAAHPASRLRASESSHLER</sequence>
<gene>
    <name evidence="1" type="ORF">R69888_02867</name>
</gene>
<protein>
    <submittedName>
        <fullName evidence="1">Uncharacterized protein</fullName>
    </submittedName>
</protein>
<name>A0ABM8REP4_9BURK</name>
<keyword evidence="2" id="KW-1185">Reference proteome</keyword>
<dbReference type="Proteomes" id="UP000672526">
    <property type="component" value="Unassembled WGS sequence"/>
</dbReference>
<organism evidence="1 2">
    <name type="scientific">Paraburkholderia haematera</name>
    <dbReference type="NCBI Taxonomy" id="2793077"/>
    <lineage>
        <taxon>Bacteria</taxon>
        <taxon>Pseudomonadati</taxon>
        <taxon>Pseudomonadota</taxon>
        <taxon>Betaproteobacteria</taxon>
        <taxon>Burkholderiales</taxon>
        <taxon>Burkholderiaceae</taxon>
        <taxon>Paraburkholderia</taxon>
    </lineage>
</organism>
<comment type="caution">
    <text evidence="1">The sequence shown here is derived from an EMBL/GenBank/DDBJ whole genome shotgun (WGS) entry which is preliminary data.</text>
</comment>
<evidence type="ECO:0000313" key="1">
    <source>
        <dbReference type="EMBL" id="CAE6748721.1"/>
    </source>
</evidence>
<evidence type="ECO:0000313" key="2">
    <source>
        <dbReference type="Proteomes" id="UP000672526"/>
    </source>
</evidence>
<accession>A0ABM8REP4</accession>
<proteinExistence type="predicted"/>